<dbReference type="AlphaFoldDB" id="A0A8J3UAG0"/>
<proteinExistence type="predicted"/>
<organism evidence="2 3">
    <name type="scientific">Planotetraspora phitsanulokensis</name>
    <dbReference type="NCBI Taxonomy" id="575192"/>
    <lineage>
        <taxon>Bacteria</taxon>
        <taxon>Bacillati</taxon>
        <taxon>Actinomycetota</taxon>
        <taxon>Actinomycetes</taxon>
        <taxon>Streptosporangiales</taxon>
        <taxon>Streptosporangiaceae</taxon>
        <taxon>Planotetraspora</taxon>
    </lineage>
</organism>
<feature type="region of interest" description="Disordered" evidence="1">
    <location>
        <begin position="61"/>
        <end position="84"/>
    </location>
</feature>
<comment type="caution">
    <text evidence="2">The sequence shown here is derived from an EMBL/GenBank/DDBJ whole genome shotgun (WGS) entry which is preliminary data.</text>
</comment>
<name>A0A8J3UAG0_9ACTN</name>
<protein>
    <submittedName>
        <fullName evidence="2">Uncharacterized protein</fullName>
    </submittedName>
</protein>
<gene>
    <name evidence="2" type="ORF">Pph01_59790</name>
</gene>
<dbReference type="Proteomes" id="UP000622547">
    <property type="component" value="Unassembled WGS sequence"/>
</dbReference>
<keyword evidence="3" id="KW-1185">Reference proteome</keyword>
<evidence type="ECO:0000313" key="3">
    <source>
        <dbReference type="Proteomes" id="UP000622547"/>
    </source>
</evidence>
<accession>A0A8J3UAG0</accession>
<evidence type="ECO:0000256" key="1">
    <source>
        <dbReference type="SAM" id="MobiDB-lite"/>
    </source>
</evidence>
<evidence type="ECO:0000313" key="2">
    <source>
        <dbReference type="EMBL" id="GII40976.1"/>
    </source>
</evidence>
<reference evidence="2 3" key="1">
    <citation type="submission" date="2021-01" db="EMBL/GenBank/DDBJ databases">
        <title>Whole genome shotgun sequence of Planotetraspora phitsanulokensis NBRC 104273.</title>
        <authorList>
            <person name="Komaki H."/>
            <person name="Tamura T."/>
        </authorList>
    </citation>
    <scope>NUCLEOTIDE SEQUENCE [LARGE SCALE GENOMIC DNA]</scope>
    <source>
        <strain evidence="2 3">NBRC 104273</strain>
    </source>
</reference>
<sequence length="84" mass="8917">MAEEEQAATPVVTTSPIARTVSSRRMVFTRSDDEAADSSASVPDDATNRAASVWRACGKGAVNVHGDTRGDRPRGYGRPAHPHP</sequence>
<dbReference type="EMBL" id="BOOP01000029">
    <property type="protein sequence ID" value="GII40976.1"/>
    <property type="molecule type" value="Genomic_DNA"/>
</dbReference>